<feature type="transmembrane region" description="Helical" evidence="16">
    <location>
        <begin position="2335"/>
        <end position="2353"/>
    </location>
</feature>
<dbReference type="Pfam" id="PF00060">
    <property type="entry name" value="Lig_chan"/>
    <property type="match status" value="3"/>
</dbReference>
<evidence type="ECO:0000256" key="13">
    <source>
        <dbReference type="ARBA" id="ARBA00023303"/>
    </source>
</evidence>
<keyword evidence="4 16" id="KW-0812">Transmembrane</keyword>
<feature type="transmembrane region" description="Helical" evidence="16">
    <location>
        <begin position="831"/>
        <end position="858"/>
    </location>
</feature>
<dbReference type="FunFam" id="3.40.190.10:FF:000147">
    <property type="entry name" value="Uncharacterized protein, isoform C"/>
    <property type="match status" value="3"/>
</dbReference>
<feature type="region of interest" description="Disordered" evidence="15">
    <location>
        <begin position="2655"/>
        <end position="2690"/>
    </location>
</feature>
<feature type="domain" description="Ionotropic glutamate receptor C-terminal" evidence="18">
    <location>
        <begin position="1332"/>
        <end position="1699"/>
    </location>
</feature>
<evidence type="ECO:0000256" key="14">
    <source>
        <dbReference type="ARBA" id="ARBA00034100"/>
    </source>
</evidence>
<comment type="similarity">
    <text evidence="2">Belongs to the glutamate-gated ion channel (TC 1.A.10.1) family.</text>
</comment>
<feature type="region of interest" description="Disordered" evidence="15">
    <location>
        <begin position="888"/>
        <end position="911"/>
    </location>
</feature>
<evidence type="ECO:0000256" key="17">
    <source>
        <dbReference type="SAM" id="SignalP"/>
    </source>
</evidence>
<feature type="transmembrane region" description="Helical" evidence="16">
    <location>
        <begin position="1725"/>
        <end position="1747"/>
    </location>
</feature>
<dbReference type="FunFam" id="1.10.287.70:FF:000134">
    <property type="entry name" value="Glutamate receptor, ionotropic kainate"/>
    <property type="match status" value="1"/>
</dbReference>
<dbReference type="InterPro" id="IPR015683">
    <property type="entry name" value="Ionotropic_Glu_rcpt"/>
</dbReference>
<comment type="subcellular location">
    <subcellularLocation>
        <location evidence="1">Membrane</location>
        <topology evidence="1">Multi-pass membrane protein</topology>
    </subcellularLocation>
    <subcellularLocation>
        <location evidence="14">Postsynaptic cell membrane</location>
    </subcellularLocation>
</comment>
<dbReference type="InterPro" id="IPR028082">
    <property type="entry name" value="Peripla_BP_I"/>
</dbReference>
<feature type="compositionally biased region" description="Polar residues" evidence="15">
    <location>
        <begin position="888"/>
        <end position="908"/>
    </location>
</feature>
<dbReference type="GO" id="GO:0045211">
    <property type="term" value="C:postsynaptic membrane"/>
    <property type="evidence" value="ECO:0007669"/>
    <property type="project" value="UniProtKB-SubCell"/>
</dbReference>
<feature type="region of interest" description="Disordered" evidence="15">
    <location>
        <begin position="1180"/>
        <end position="1206"/>
    </location>
</feature>
<feature type="transmembrane region" description="Helical" evidence="16">
    <location>
        <begin position="601"/>
        <end position="623"/>
    </location>
</feature>
<dbReference type="CDD" id="cd06382">
    <property type="entry name" value="PBP1_iGluR_Kainate"/>
    <property type="match status" value="2"/>
</dbReference>
<feature type="domain" description="Ionotropic glutamate receptor C-terminal" evidence="18">
    <location>
        <begin position="357"/>
        <end position="808"/>
    </location>
</feature>
<feature type="compositionally biased region" description="Low complexity" evidence="15">
    <location>
        <begin position="1791"/>
        <end position="1805"/>
    </location>
</feature>
<feature type="compositionally biased region" description="Acidic residues" evidence="15">
    <location>
        <begin position="2052"/>
        <end position="2078"/>
    </location>
</feature>
<keyword evidence="7" id="KW-0406">Ion transport</keyword>
<dbReference type="PANTHER" id="PTHR18966">
    <property type="entry name" value="IONOTROPIC GLUTAMATE RECEPTOR"/>
    <property type="match status" value="1"/>
</dbReference>
<evidence type="ECO:0000256" key="6">
    <source>
        <dbReference type="ARBA" id="ARBA00023018"/>
    </source>
</evidence>
<feature type="compositionally biased region" description="Basic and acidic residues" evidence="15">
    <location>
        <begin position="2661"/>
        <end position="2673"/>
    </location>
</feature>
<feature type="region of interest" description="Disordered" evidence="15">
    <location>
        <begin position="1790"/>
        <end position="1810"/>
    </location>
</feature>
<keyword evidence="21" id="KW-1185">Reference proteome</keyword>
<keyword evidence="9" id="KW-0675">Receptor</keyword>
<feature type="domain" description="Ionotropic glutamate receptor L-glutamate and glycine-binding" evidence="19">
    <location>
        <begin position="1342"/>
        <end position="1407"/>
    </location>
</feature>
<keyword evidence="8 16" id="KW-0472">Membrane</keyword>
<feature type="transmembrane region" description="Helical" evidence="16">
    <location>
        <begin position="1539"/>
        <end position="1561"/>
    </location>
</feature>
<name>A0A1J1J1Y8_9DIPT</name>
<dbReference type="Gene3D" id="3.40.50.2300">
    <property type="match status" value="6"/>
</dbReference>
<feature type="transmembrane region" description="Helical" evidence="16">
    <location>
        <begin position="2597"/>
        <end position="2621"/>
    </location>
</feature>
<keyword evidence="12" id="KW-1071">Ligand-gated ion channel</keyword>
<feature type="signal peptide" evidence="17">
    <location>
        <begin position="1"/>
        <end position="20"/>
    </location>
</feature>
<reference evidence="20 21" key="1">
    <citation type="submission" date="2015-04" db="EMBL/GenBank/DDBJ databases">
        <authorList>
            <person name="Syromyatnikov M.Y."/>
            <person name="Popov V.N."/>
        </authorList>
    </citation>
    <scope>NUCLEOTIDE SEQUENCE [LARGE SCALE GENOMIC DNA]</scope>
</reference>
<dbReference type="Pfam" id="PF10613">
    <property type="entry name" value="Lig_chan-Glu_bd"/>
    <property type="match status" value="3"/>
</dbReference>
<evidence type="ECO:0000313" key="20">
    <source>
        <dbReference type="EMBL" id="CRL04873.1"/>
    </source>
</evidence>
<dbReference type="InterPro" id="IPR001320">
    <property type="entry name" value="Iontro_rcpt_C"/>
</dbReference>
<keyword evidence="10" id="KW-0325">Glycoprotein</keyword>
<dbReference type="SUPFAM" id="SSF53822">
    <property type="entry name" value="Periplasmic binding protein-like I"/>
    <property type="match status" value="3"/>
</dbReference>
<evidence type="ECO:0000313" key="21">
    <source>
        <dbReference type="Proteomes" id="UP000183832"/>
    </source>
</evidence>
<evidence type="ECO:0000256" key="1">
    <source>
        <dbReference type="ARBA" id="ARBA00004141"/>
    </source>
</evidence>
<feature type="transmembrane region" description="Helical" evidence="16">
    <location>
        <begin position="488"/>
        <end position="507"/>
    </location>
</feature>
<keyword evidence="17" id="KW-0732">Signal</keyword>
<keyword evidence="6" id="KW-0770">Synapse</keyword>
<accession>A0A1J1J1Y8</accession>
<keyword evidence="5 16" id="KW-1133">Transmembrane helix</keyword>
<evidence type="ECO:0000259" key="18">
    <source>
        <dbReference type="SMART" id="SM00079"/>
    </source>
</evidence>
<evidence type="ECO:0000256" key="8">
    <source>
        <dbReference type="ARBA" id="ARBA00023136"/>
    </source>
</evidence>
<evidence type="ECO:0000259" key="19">
    <source>
        <dbReference type="SMART" id="SM00918"/>
    </source>
</evidence>
<evidence type="ECO:0000256" key="5">
    <source>
        <dbReference type="ARBA" id="ARBA00022989"/>
    </source>
</evidence>
<evidence type="ECO:0000256" key="7">
    <source>
        <dbReference type="ARBA" id="ARBA00023065"/>
    </source>
</evidence>
<dbReference type="Proteomes" id="UP000183832">
    <property type="component" value="Unassembled WGS sequence"/>
</dbReference>
<dbReference type="OrthoDB" id="5984008at2759"/>
<dbReference type="InterPro" id="IPR019594">
    <property type="entry name" value="Glu/Gly-bd"/>
</dbReference>
<keyword evidence="3" id="KW-0813">Transport</keyword>
<dbReference type="InterPro" id="IPR001828">
    <property type="entry name" value="ANF_lig-bd_rcpt"/>
</dbReference>
<dbReference type="SMART" id="SM00918">
    <property type="entry name" value="Lig_chan-Glu_bd"/>
    <property type="match status" value="3"/>
</dbReference>
<feature type="domain" description="Ionotropic glutamate receptor L-glutamate and glycine-binding" evidence="19">
    <location>
        <begin position="2214"/>
        <end position="2279"/>
    </location>
</feature>
<dbReference type="SMART" id="SM00079">
    <property type="entry name" value="PBPe"/>
    <property type="match status" value="3"/>
</dbReference>
<feature type="domain" description="Ionotropic glutamate receptor L-glutamate and glycine-binding" evidence="19">
    <location>
        <begin position="367"/>
        <end position="432"/>
    </location>
</feature>
<keyword evidence="13" id="KW-0407">Ion channel</keyword>
<evidence type="ECO:0000256" key="11">
    <source>
        <dbReference type="ARBA" id="ARBA00023257"/>
    </source>
</evidence>
<feature type="domain" description="Ionotropic glutamate receptor C-terminal" evidence="18">
    <location>
        <begin position="2204"/>
        <end position="2573"/>
    </location>
</feature>
<evidence type="ECO:0000256" key="15">
    <source>
        <dbReference type="SAM" id="MobiDB-lite"/>
    </source>
</evidence>
<gene>
    <name evidence="20" type="ORF">CLUMA_CG017925</name>
</gene>
<dbReference type="FunFam" id="3.40.190.10:FF:000061">
    <property type="entry name" value="Glutamate receptor, ionotropic kainate"/>
    <property type="match status" value="2"/>
</dbReference>
<feature type="chain" id="PRO_5012091348" evidence="17">
    <location>
        <begin position="21"/>
        <end position="2721"/>
    </location>
</feature>
<keyword evidence="11" id="KW-0628">Postsynaptic cell membrane</keyword>
<evidence type="ECO:0000256" key="2">
    <source>
        <dbReference type="ARBA" id="ARBA00008685"/>
    </source>
</evidence>
<dbReference type="GO" id="GO:0015276">
    <property type="term" value="F:ligand-gated monoatomic ion channel activity"/>
    <property type="evidence" value="ECO:0007669"/>
    <property type="project" value="InterPro"/>
</dbReference>
<evidence type="ECO:0000256" key="10">
    <source>
        <dbReference type="ARBA" id="ARBA00023180"/>
    </source>
</evidence>
<evidence type="ECO:0000256" key="9">
    <source>
        <dbReference type="ARBA" id="ARBA00023170"/>
    </source>
</evidence>
<evidence type="ECO:0000256" key="4">
    <source>
        <dbReference type="ARBA" id="ARBA00022692"/>
    </source>
</evidence>
<organism evidence="20 21">
    <name type="scientific">Clunio marinus</name>
    <dbReference type="NCBI Taxonomy" id="568069"/>
    <lineage>
        <taxon>Eukaryota</taxon>
        <taxon>Metazoa</taxon>
        <taxon>Ecdysozoa</taxon>
        <taxon>Arthropoda</taxon>
        <taxon>Hexapoda</taxon>
        <taxon>Insecta</taxon>
        <taxon>Pterygota</taxon>
        <taxon>Neoptera</taxon>
        <taxon>Endopterygota</taxon>
        <taxon>Diptera</taxon>
        <taxon>Nematocera</taxon>
        <taxon>Chironomoidea</taxon>
        <taxon>Chironomidae</taxon>
        <taxon>Clunio</taxon>
    </lineage>
</organism>
<evidence type="ECO:0000256" key="12">
    <source>
        <dbReference type="ARBA" id="ARBA00023286"/>
    </source>
</evidence>
<dbReference type="Pfam" id="PF01094">
    <property type="entry name" value="ANF_receptor"/>
    <property type="match status" value="4"/>
</dbReference>
<dbReference type="FunFam" id="1.10.287.70:FF:000105">
    <property type="entry name" value="Eye-enriched kainate receptor, isoform A"/>
    <property type="match status" value="2"/>
</dbReference>
<dbReference type="Gene3D" id="3.40.190.10">
    <property type="entry name" value="Periplasmic binding protein-like II"/>
    <property type="match status" value="7"/>
</dbReference>
<feature type="transmembrane region" description="Helical" evidence="16">
    <location>
        <begin position="2411"/>
        <end position="2433"/>
    </location>
</feature>
<feature type="compositionally biased region" description="Polar residues" evidence="15">
    <location>
        <begin position="2674"/>
        <end position="2685"/>
    </location>
</feature>
<feature type="region of interest" description="Disordered" evidence="15">
    <location>
        <begin position="2049"/>
        <end position="2083"/>
    </location>
</feature>
<feature type="transmembrane region" description="Helical" evidence="16">
    <location>
        <begin position="1463"/>
        <end position="1484"/>
    </location>
</feature>
<dbReference type="STRING" id="568069.A0A1J1J1Y8"/>
<evidence type="ECO:0000256" key="3">
    <source>
        <dbReference type="ARBA" id="ARBA00022448"/>
    </source>
</evidence>
<dbReference type="EMBL" id="CVRI01000063">
    <property type="protein sequence ID" value="CRL04873.1"/>
    <property type="molecule type" value="Genomic_DNA"/>
</dbReference>
<dbReference type="Gene3D" id="1.10.287.70">
    <property type="match status" value="3"/>
</dbReference>
<evidence type="ECO:0000256" key="16">
    <source>
        <dbReference type="SAM" id="Phobius"/>
    </source>
</evidence>
<dbReference type="SUPFAM" id="SSF53850">
    <property type="entry name" value="Periplasmic binding protein-like II"/>
    <property type="match status" value="3"/>
</dbReference>
<sequence length="2721" mass="306732">MITKVIVIVLICFKLDYTASLPDIIRIGGLFSPLPTDNDHQTTDPQEIAFRYAVDKINADNKILPRSMLQAEIERILPQDSFHASKRVCHLMKTGVAAIFGPQSSHTASHVQSICDTMEIPHLETRWDYRLRRESCLVNLYPHPSTLSKAYVDLVNAWKWKSFTIIYETNEGLVRLQELLKAHGPSEFPITVRQLSDSGDYRLVDPNNSLVRQTVKNWTSGDTKNGKKVNFNHDNSSVIKAETALMYDAVHLFAKALHDLDSSQQIDIHPLSCDNQDTWPHGYSLINYMKIVEMRGLTDVIKFDHQGFRTDFVLDIIELSPSGLRKCGTWNSTQGVNLTRTYIDQQQEIKEILANKTLVVSTILSAPYCMRKQSFEKLAGNAQFEGYAIDLIQEISEILRFNYTIRLAPDGRYGGYNSDTHEWDGMIKELLDQRADVAIADLTITYNREQVVDFTMPFMNLGISVLYRKPIKQPPNLFSFLSPLSLDVWCYMATAYLGVSVLLFILARFTPYEWPAPEQPVQPETQFTLINCLWFMIGSLMQQGCDFLPKFSPYEWETPHTCLKDSEGILINQFSLLNSLWFTIGSDLSPKAVSTRVVAGMWWFFTLIMISSYTANLAAFLTVERMDSPIESAEDLAKQTKIKYGALKGGSTVSFFRVKYFQYLHVLSIFSYFSLNTTQKDSNFSTYQKMWAAMEAQRPTVFTASNQEGVERVIKGQGSYAFLMESTSIEYTIERICDLTQVGGMLDSKGLTTSAHTQSYKCLNMFFPLGYGIAMRQGSPYRTLISGAVLKLQEEGRLHVLKTRWWKEKRGGGACKDDTSKSSSTANELGLANVGGVFVVLMGGMGIACVIAVCEFVWKSRKVAIEEKISLCSEMASELRFAFKCSSSGKPRQQRSTQEGSSPNNVSDISDRFHPLGPPYAQYEFDSNKGHGMPQFSEAAKIGGIFDDTQEAEIVYKYAIMSMNNQRDRHTVQVLGTSKRIVYGSEFAAAQTVCKMIETCDKFASNTRRFRKSLLGHDTFMGLARIHHIVSRRSMVIITLHISLHNFPSQASYFRLSFVEYILKNYKMDKTITVRQLDITTNNNYRPQLRRVKQSNDKNIVLCSSIEALPEILKQAQQVGLMTDEHQFIVTSLDMHTIDLEPFQYGGTNITGFRLVSPTDPMVIQVTDFFKEMYLGGSGDRIEPQQEQQESYYPANDPSARSEEVPAGLTAEGLQLKTALTYDGIMLFSQVMSQHRGIYSGSILCDDIESSFVNGTSIFNSMKTVPPFKGLSGEIQFDQHGNRENFQLEILELATDGLKQIGTWNSTKGIQALPGNQIEIINSNGNPFKNKTLIVLTVINEPYGMLKETPLQLTGNSQFEGFGIELIEKLSARLGFNFTFKLQEDKKYGSLNKETGEWDGMLRELIDGRADLAITDLTITAERESGADFTMPFMNLGISILYEKPKKEDPELFAFTQPFSGEVWICLVACFFLVSVSLFVFGRLSPAEWDNPYPCIEEPEVLENQFSFKNSMWFSIGALLQQGSEIAPKAPSTRIVASLWWFFTLIMVSSYTANLAAFLTIENPSTVIEGVEDLVAGKVMYGAKETGSTLSFFRDSESDDYKEMYKYMVDHPELMMATNEKGLERAEKGKYAFLMESSTIEYNTQRKCSLVQVGGKLDEKGYGIAMQKNSPYRGPLSEHILNMMENGEISRMKTKWWKEKRGGGACESPDDAQVEELSMRHVGGVFVVLAGGSSFALIMGIFQWLVFIKKASKELDVPFMDVLREEFRFFRRFGTNVKTVVTRKSSSQLDSISASNGSRSRSSGNVQNDSHPISLRMISRRIRYGNAFQASQELCRLMKNGISGIVHGPLSSKAAVHVQSICDTKEMPLLETRYDPFTEQPIINLHPHPKVMSKLFLDLVNAWEWDSFTIVYESSPWLPLMNGLLKMYDKHGFTVTVRELDITGNQNYRHQLRRVKHSGDKNIIISSSIKALPEILKQAQQVGLLTDLHQFIITSFDMHTIDLEPFQHSGANITGVRMIFPDNPMVVHVTEFFKQKYFDRLEKEKYKSINNIEDDDNPNDDYDSEADQEDENDNEMDEVPSGLTADNMRLDTALTYDAVLVFSEVVKRECGIRNKNIKCDDDDGLRVHGFSDLMAMKTIPSIKGLSGDIHFDQKGYRSNFQVEIIELASDGIRRIGMWNTTKGISLARALPNVDDSELSLRNKTFLVLTALSAPYGMLRETHLALTGNDRFEGFGIELIQKLSEKLGFNYTFKLQEDGAYGSLNKETGEWNGMIRELMDDRADLAITDLTITSDREGAADFTMPFMNLGISILFEKPKKEPPELFSFMSPFSSEVWMYLGTALFLVSLSFFVMGRLSPAEWDNPYPCIEEPEVLENQFSFRNSVWFSIGALLQQGSEIAPKAPSTRIVASMWWFFTLIMVSSYTANLAAFLTIESLSSPISNVEDLANANGAIPYGAKRGGSTFGFFKESENPIYQKMYEFMSNHPEHMTGTNDEGLTRAKAGKYAFLMESSSIEYIIERNCEVTQVGGELDAKGYGLAMKKNSPYRGALSEAVLQMQESGEITQMKIKWWKEKRGGGACTDVAADSGAEELKVANVGGVFVVLISGGGVAIIVCLFEMLIDIRNRSKELETSFLQELISEVKFIAKCSGNTKIVKHKKSPSRDESTEHDSRSASRSTYSPNRELTTADVYSFHQPSLKSLEKLDLMSEDNEISERNHERV</sequence>
<protein>
    <submittedName>
        <fullName evidence="20">CLUMA_CG017925, isoform B</fullName>
    </submittedName>
</protein>
<proteinExistence type="inferred from homology"/>